<proteinExistence type="predicted"/>
<keyword evidence="1" id="KW-0732">Signal</keyword>
<gene>
    <name evidence="2" type="ORF">HK107_01285</name>
</gene>
<name>A0A7Y3RJS6_9PROT</name>
<evidence type="ECO:0000256" key="1">
    <source>
        <dbReference type="SAM" id="SignalP"/>
    </source>
</evidence>
<organism evidence="2 3">
    <name type="scientific">Parvularcula mediterranea</name>
    <dbReference type="NCBI Taxonomy" id="2732508"/>
    <lineage>
        <taxon>Bacteria</taxon>
        <taxon>Pseudomonadati</taxon>
        <taxon>Pseudomonadota</taxon>
        <taxon>Alphaproteobacteria</taxon>
        <taxon>Parvularculales</taxon>
        <taxon>Parvularculaceae</taxon>
        <taxon>Parvularcula</taxon>
    </lineage>
</organism>
<evidence type="ECO:0008006" key="4">
    <source>
        <dbReference type="Google" id="ProtNLM"/>
    </source>
</evidence>
<comment type="caution">
    <text evidence="2">The sequence shown here is derived from an EMBL/GenBank/DDBJ whole genome shotgun (WGS) entry which is preliminary data.</text>
</comment>
<sequence length="384" mass="42563">MKYQMIAAIFAVFLSAAAHADWKDSYRGYADAIESGDEAAALAFARKAWLEAKEALPPSENRALLAQNYAGLAVIAEPEASLAPLDDALALAEAGFGLHGHELAALRFMKSEVEAALDRRDRAKTRAAVDAYLEVSIEGAVASPLIAQAFRLGQNLNIEERNADLADLGSRVSDVLFSLEGVPPDILLSAEVLRAVGILGDKPVIARLRQYRASRALNDRRFVTYVDRMELSWRRFNAIIGMFEPVETIEEVDTVASQAMAWRSLINAFQYSFEAARSAREGRSEYHRLTAWDPSCANAYRWQKRPVNFPREAYGSNGAVLVGFHLNRRGLVVQPRVITEIPREQFSPSVLRDLDNWVAEVDPAASEQCLRDLIVPLQFATPVF</sequence>
<dbReference type="EMBL" id="JABFCX010000002">
    <property type="protein sequence ID" value="NNU14955.1"/>
    <property type="molecule type" value="Genomic_DNA"/>
</dbReference>
<evidence type="ECO:0000313" key="2">
    <source>
        <dbReference type="EMBL" id="NNU14955.1"/>
    </source>
</evidence>
<dbReference type="RefSeq" id="WP_173196034.1">
    <property type="nucleotide sequence ID" value="NZ_JABFCX010000002.1"/>
</dbReference>
<feature type="signal peptide" evidence="1">
    <location>
        <begin position="1"/>
        <end position="20"/>
    </location>
</feature>
<dbReference type="Proteomes" id="UP000536835">
    <property type="component" value="Unassembled WGS sequence"/>
</dbReference>
<dbReference type="AlphaFoldDB" id="A0A7Y3RJS6"/>
<evidence type="ECO:0000313" key="3">
    <source>
        <dbReference type="Proteomes" id="UP000536835"/>
    </source>
</evidence>
<accession>A0A7Y3RJS6</accession>
<reference evidence="2 3" key="1">
    <citation type="submission" date="2020-05" db="EMBL/GenBank/DDBJ databases">
        <title>Parvularcula mediterraneae sp. nov., isolated from polypropylene straw from shallow seawater of the seashore of Laganas in Zakynthos island, Greece.</title>
        <authorList>
            <person name="Szabo I."/>
            <person name="Al-Omari J."/>
            <person name="Rado J."/>
            <person name="Szerdahelyi G.S."/>
        </authorList>
    </citation>
    <scope>NUCLEOTIDE SEQUENCE [LARGE SCALE GENOMIC DNA]</scope>
    <source>
        <strain evidence="2 3">ZS-1/3</strain>
    </source>
</reference>
<protein>
    <recommendedName>
        <fullName evidence="4">TonB C-terminal domain-containing protein</fullName>
    </recommendedName>
</protein>
<feature type="chain" id="PRO_5031186279" description="TonB C-terminal domain-containing protein" evidence="1">
    <location>
        <begin position="21"/>
        <end position="384"/>
    </location>
</feature>
<keyword evidence="3" id="KW-1185">Reference proteome</keyword>